<dbReference type="AlphaFoldDB" id="A0A5C5FKX7"/>
<protein>
    <recommendedName>
        <fullName evidence="2">SWIM-type domain-containing protein</fullName>
    </recommendedName>
</protein>
<keyword evidence="4" id="KW-1185">Reference proteome</keyword>
<keyword evidence="1" id="KW-0862">Zinc</keyword>
<sequence length="303" mass="32769">MPLLVLHNSGIGGSSTVKYIEVMAQPFFASSAERFARYAIACTCPCYSTVLIDRACSHKAHVVLESAAPKSGQMALPAALDAVLKLLDEHIGVDPHIAVPRSHKLVAGEREIILLKSHVEKVLVSHEDVALCDSFPGAHPLHFFGRVCWTWTGSHYAVLEVVASGAELVELRVVSTSAPTSTSRLVDFGRLCGLPIYTNTCPTDQGMHAFHAVCFRLLGIVQGGNARTVFLAPFDALYKSVQRSLTSTHRNEIGHLTPVLPPVAPEGSVSVRTRARRSASQTRHLVAAHGKGLANRFSRRGRD</sequence>
<feature type="domain" description="SWIM-type" evidence="2">
    <location>
        <begin position="27"/>
        <end position="67"/>
    </location>
</feature>
<name>A0A5C5FKX7_9BASI</name>
<dbReference type="PROSITE" id="PS50966">
    <property type="entry name" value="ZF_SWIM"/>
    <property type="match status" value="1"/>
</dbReference>
<evidence type="ECO:0000256" key="1">
    <source>
        <dbReference type="PROSITE-ProRule" id="PRU00325"/>
    </source>
</evidence>
<dbReference type="OrthoDB" id="10602201at2759"/>
<evidence type="ECO:0000259" key="2">
    <source>
        <dbReference type="PROSITE" id="PS50966"/>
    </source>
</evidence>
<evidence type="ECO:0000313" key="3">
    <source>
        <dbReference type="EMBL" id="TNY17438.1"/>
    </source>
</evidence>
<reference evidence="3 4" key="1">
    <citation type="submission" date="2019-03" db="EMBL/GenBank/DDBJ databases">
        <title>Rhodosporidium diobovatum UCD-FST 08-225 genome sequencing, assembly, and annotation.</title>
        <authorList>
            <person name="Fakankun I.U."/>
            <person name="Fristensky B."/>
            <person name="Levin D.B."/>
        </authorList>
    </citation>
    <scope>NUCLEOTIDE SEQUENCE [LARGE SCALE GENOMIC DNA]</scope>
    <source>
        <strain evidence="3 4">UCD-FST 08-225</strain>
    </source>
</reference>
<keyword evidence="1" id="KW-0479">Metal-binding</keyword>
<comment type="caution">
    <text evidence="3">The sequence shown here is derived from an EMBL/GenBank/DDBJ whole genome shotgun (WGS) entry which is preliminary data.</text>
</comment>
<dbReference type="InterPro" id="IPR007527">
    <property type="entry name" value="Znf_SWIM"/>
</dbReference>
<evidence type="ECO:0000313" key="4">
    <source>
        <dbReference type="Proteomes" id="UP000311382"/>
    </source>
</evidence>
<keyword evidence="1" id="KW-0863">Zinc-finger</keyword>
<organism evidence="3 4">
    <name type="scientific">Rhodotorula diobovata</name>
    <dbReference type="NCBI Taxonomy" id="5288"/>
    <lineage>
        <taxon>Eukaryota</taxon>
        <taxon>Fungi</taxon>
        <taxon>Dikarya</taxon>
        <taxon>Basidiomycota</taxon>
        <taxon>Pucciniomycotina</taxon>
        <taxon>Microbotryomycetes</taxon>
        <taxon>Sporidiobolales</taxon>
        <taxon>Sporidiobolaceae</taxon>
        <taxon>Rhodotorula</taxon>
    </lineage>
</organism>
<dbReference type="GO" id="GO:0008270">
    <property type="term" value="F:zinc ion binding"/>
    <property type="evidence" value="ECO:0007669"/>
    <property type="project" value="UniProtKB-KW"/>
</dbReference>
<gene>
    <name evidence="3" type="ORF">DMC30DRAFT_405824</name>
</gene>
<dbReference type="Proteomes" id="UP000311382">
    <property type="component" value="Unassembled WGS sequence"/>
</dbReference>
<dbReference type="EMBL" id="SOZI01000203">
    <property type="protein sequence ID" value="TNY17438.1"/>
    <property type="molecule type" value="Genomic_DNA"/>
</dbReference>
<accession>A0A5C5FKX7</accession>
<proteinExistence type="predicted"/>